<evidence type="ECO:0008006" key="4">
    <source>
        <dbReference type="Google" id="ProtNLM"/>
    </source>
</evidence>
<evidence type="ECO:0000313" key="2">
    <source>
        <dbReference type="EMBL" id="OGL53809.1"/>
    </source>
</evidence>
<keyword evidence="1" id="KW-0812">Transmembrane</keyword>
<dbReference type="PANTHER" id="PTHR44395">
    <property type="match status" value="1"/>
</dbReference>
<dbReference type="Proteomes" id="UP000178082">
    <property type="component" value="Unassembled WGS sequence"/>
</dbReference>
<sequence>MTVLQNKMLHIILLTAVTFLIYANSLQNDFTNWDDQELIINNARIKSLSAKNIFDIFTSPTGADYLPFKEISYAIDYRIWKLNPFGYRLANMVLYAGNVILVYLIINFLFKDSVAALIASICFSAHPVHIESVAWLSARKDVLSGVFFVALLLAMRFSVNL</sequence>
<organism evidence="2 3">
    <name type="scientific">Candidatus Schekmanbacteria bacterium RIFCSPLOWO2_12_FULL_38_15</name>
    <dbReference type="NCBI Taxonomy" id="1817883"/>
    <lineage>
        <taxon>Bacteria</taxon>
        <taxon>Candidatus Schekmaniibacteriota</taxon>
    </lineage>
</organism>
<gene>
    <name evidence="2" type="ORF">A3G31_01675</name>
</gene>
<evidence type="ECO:0000313" key="3">
    <source>
        <dbReference type="Proteomes" id="UP000178082"/>
    </source>
</evidence>
<reference evidence="2 3" key="1">
    <citation type="journal article" date="2016" name="Nat. Commun.">
        <title>Thousands of microbial genomes shed light on interconnected biogeochemical processes in an aquifer system.</title>
        <authorList>
            <person name="Anantharaman K."/>
            <person name="Brown C.T."/>
            <person name="Hug L.A."/>
            <person name="Sharon I."/>
            <person name="Castelle C.J."/>
            <person name="Probst A.J."/>
            <person name="Thomas B.C."/>
            <person name="Singh A."/>
            <person name="Wilkins M.J."/>
            <person name="Karaoz U."/>
            <person name="Brodie E.L."/>
            <person name="Williams K.H."/>
            <person name="Hubbard S.S."/>
            <person name="Banfield J.F."/>
        </authorList>
    </citation>
    <scope>NUCLEOTIDE SEQUENCE [LARGE SCALE GENOMIC DNA]</scope>
</reference>
<evidence type="ECO:0000256" key="1">
    <source>
        <dbReference type="SAM" id="Phobius"/>
    </source>
</evidence>
<keyword evidence="1" id="KW-1133">Transmembrane helix</keyword>
<name>A0A1F7SJ68_9BACT</name>
<protein>
    <recommendedName>
        <fullName evidence="4">Glycosyltransferase RgtA/B/C/D-like domain-containing protein</fullName>
    </recommendedName>
</protein>
<dbReference type="PANTHER" id="PTHR44395:SF1">
    <property type="entry name" value="PROTEIN O-MANNOSYL-TRANSFERASE TMTC3"/>
    <property type="match status" value="1"/>
</dbReference>
<feature type="transmembrane region" description="Helical" evidence="1">
    <location>
        <begin position="92"/>
        <end position="110"/>
    </location>
</feature>
<proteinExistence type="predicted"/>
<comment type="caution">
    <text evidence="2">The sequence shown here is derived from an EMBL/GenBank/DDBJ whole genome shotgun (WGS) entry which is preliminary data.</text>
</comment>
<accession>A0A1F7SJ68</accession>
<dbReference type="AlphaFoldDB" id="A0A1F7SJ68"/>
<feature type="transmembrane region" description="Helical" evidence="1">
    <location>
        <begin position="142"/>
        <end position="159"/>
    </location>
</feature>
<keyword evidence="1" id="KW-0472">Membrane</keyword>
<dbReference type="EMBL" id="MGDI01000021">
    <property type="protein sequence ID" value="OGL53809.1"/>
    <property type="molecule type" value="Genomic_DNA"/>
</dbReference>
<dbReference type="STRING" id="1817883.A3G31_01675"/>